<dbReference type="EMBL" id="CM017698">
    <property type="protein sequence ID" value="TYG96192.1"/>
    <property type="molecule type" value="Genomic_DNA"/>
</dbReference>
<evidence type="ECO:0000313" key="1">
    <source>
        <dbReference type="EMBL" id="TYG96192.1"/>
    </source>
</evidence>
<keyword evidence="2" id="KW-1185">Reference proteome</keyword>
<evidence type="ECO:0000313" key="2">
    <source>
        <dbReference type="Proteomes" id="UP000323506"/>
    </source>
</evidence>
<sequence length="78" mass="8867">MNSDRFIQALKVAYSSLDGCFLALRSPLSFDFNKAKGNSWHSRKVCMAWRGGYARMEASARVNGSWGLCRSCWCMLQH</sequence>
<accession>A0A5D2ET55</accession>
<gene>
    <name evidence="1" type="ORF">ES288_A11G329100v1</name>
</gene>
<name>A0A5D2ET55_GOSDA</name>
<proteinExistence type="predicted"/>
<reference evidence="1 2" key="1">
    <citation type="submission" date="2019-06" db="EMBL/GenBank/DDBJ databases">
        <title>WGS assembly of Gossypium darwinii.</title>
        <authorList>
            <person name="Chen Z.J."/>
            <person name="Sreedasyam A."/>
            <person name="Ando A."/>
            <person name="Song Q."/>
            <person name="De L."/>
            <person name="Hulse-Kemp A."/>
            <person name="Ding M."/>
            <person name="Ye W."/>
            <person name="Kirkbride R."/>
            <person name="Jenkins J."/>
            <person name="Plott C."/>
            <person name="Lovell J."/>
            <person name="Lin Y.-M."/>
            <person name="Vaughn R."/>
            <person name="Liu B."/>
            <person name="Li W."/>
            <person name="Simpson S."/>
            <person name="Scheffler B."/>
            <person name="Saski C."/>
            <person name="Grover C."/>
            <person name="Hu G."/>
            <person name="Conover J."/>
            <person name="Carlson J."/>
            <person name="Shu S."/>
            <person name="Boston L."/>
            <person name="Williams M."/>
            <person name="Peterson D."/>
            <person name="Mcgee K."/>
            <person name="Jones D."/>
            <person name="Wendel J."/>
            <person name="Stelly D."/>
            <person name="Grimwood J."/>
            <person name="Schmutz J."/>
        </authorList>
    </citation>
    <scope>NUCLEOTIDE SEQUENCE [LARGE SCALE GENOMIC DNA]</scope>
    <source>
        <strain evidence="1">1808015.09</strain>
    </source>
</reference>
<dbReference type="AlphaFoldDB" id="A0A5D2ET55"/>
<organism evidence="1 2">
    <name type="scientific">Gossypium darwinii</name>
    <name type="common">Darwin's cotton</name>
    <name type="synonym">Gossypium barbadense var. darwinii</name>
    <dbReference type="NCBI Taxonomy" id="34276"/>
    <lineage>
        <taxon>Eukaryota</taxon>
        <taxon>Viridiplantae</taxon>
        <taxon>Streptophyta</taxon>
        <taxon>Embryophyta</taxon>
        <taxon>Tracheophyta</taxon>
        <taxon>Spermatophyta</taxon>
        <taxon>Magnoliopsida</taxon>
        <taxon>eudicotyledons</taxon>
        <taxon>Gunneridae</taxon>
        <taxon>Pentapetalae</taxon>
        <taxon>rosids</taxon>
        <taxon>malvids</taxon>
        <taxon>Malvales</taxon>
        <taxon>Malvaceae</taxon>
        <taxon>Malvoideae</taxon>
        <taxon>Gossypium</taxon>
    </lineage>
</organism>
<dbReference type="Proteomes" id="UP000323506">
    <property type="component" value="Chromosome A11"/>
</dbReference>
<protein>
    <submittedName>
        <fullName evidence="1">Uncharacterized protein</fullName>
    </submittedName>
</protein>